<accession>A0A1M6DSK9</accession>
<dbReference type="CDD" id="cd16343">
    <property type="entry name" value="LMWPTP"/>
    <property type="match status" value="1"/>
</dbReference>
<dbReference type="InterPro" id="IPR017867">
    <property type="entry name" value="Tyr_phospatase_low_mol_wt"/>
</dbReference>
<dbReference type="SUPFAM" id="SSF52788">
    <property type="entry name" value="Phosphotyrosine protein phosphatases I"/>
    <property type="match status" value="1"/>
</dbReference>
<dbReference type="InterPro" id="IPR036196">
    <property type="entry name" value="Ptyr_pPase_sf"/>
</dbReference>
<feature type="domain" description="Phosphotyrosine protein phosphatase I" evidence="6">
    <location>
        <begin position="13"/>
        <end position="168"/>
    </location>
</feature>
<evidence type="ECO:0000313" key="8">
    <source>
        <dbReference type="Proteomes" id="UP000184452"/>
    </source>
</evidence>
<feature type="active site" evidence="5">
    <location>
        <position position="25"/>
    </location>
</feature>
<dbReference type="EMBL" id="FQZK01000002">
    <property type="protein sequence ID" value="SHI76191.1"/>
    <property type="molecule type" value="Genomic_DNA"/>
</dbReference>
<dbReference type="EC" id="3.1.3.48" evidence="2"/>
<evidence type="ECO:0000256" key="2">
    <source>
        <dbReference type="ARBA" id="ARBA00013064"/>
    </source>
</evidence>
<name>A0A1M6DSK9_9ACTN</name>
<evidence type="ECO:0000256" key="4">
    <source>
        <dbReference type="ARBA" id="ARBA00022912"/>
    </source>
</evidence>
<keyword evidence="3" id="KW-0378">Hydrolase</keyword>
<reference evidence="7 8" key="1">
    <citation type="submission" date="2016-11" db="EMBL/GenBank/DDBJ databases">
        <authorList>
            <person name="Jaros S."/>
            <person name="Januszkiewicz K."/>
            <person name="Wedrychowicz H."/>
        </authorList>
    </citation>
    <scope>NUCLEOTIDE SEQUENCE [LARGE SCALE GENOMIC DNA]</scope>
    <source>
        <strain evidence="7 8">CGMCC 4.5723</strain>
    </source>
</reference>
<feature type="active site" evidence="5">
    <location>
        <position position="19"/>
    </location>
</feature>
<dbReference type="RefSeq" id="WP_073375491.1">
    <property type="nucleotide sequence ID" value="NZ_FQZK01000002.1"/>
</dbReference>
<evidence type="ECO:0000259" key="6">
    <source>
        <dbReference type="SMART" id="SM00226"/>
    </source>
</evidence>
<dbReference type="Pfam" id="PF01451">
    <property type="entry name" value="LMWPc"/>
    <property type="match status" value="1"/>
</dbReference>
<dbReference type="Gene3D" id="3.40.50.2300">
    <property type="match status" value="1"/>
</dbReference>
<dbReference type="STRING" id="758803.SAMN05421803_1022"/>
<comment type="similarity">
    <text evidence="1">Belongs to the low molecular weight phosphotyrosine protein phosphatase family.</text>
</comment>
<organism evidence="7 8">
    <name type="scientific">Nocardiopsis flavescens</name>
    <dbReference type="NCBI Taxonomy" id="758803"/>
    <lineage>
        <taxon>Bacteria</taxon>
        <taxon>Bacillati</taxon>
        <taxon>Actinomycetota</taxon>
        <taxon>Actinomycetes</taxon>
        <taxon>Streptosporangiales</taxon>
        <taxon>Nocardiopsidaceae</taxon>
        <taxon>Nocardiopsis</taxon>
    </lineage>
</organism>
<evidence type="ECO:0000256" key="5">
    <source>
        <dbReference type="PIRSR" id="PIRSR617867-1"/>
    </source>
</evidence>
<dbReference type="AlphaFoldDB" id="A0A1M6DSK9"/>
<evidence type="ECO:0000256" key="3">
    <source>
        <dbReference type="ARBA" id="ARBA00022801"/>
    </source>
</evidence>
<sequence length="176" mass="19040">MSLPEPRDPDGPYRVGVVCLGNICRSPMAAKVLAADLERAGLGDLVEVDSSGTGDWHVGGEMDPRASSTLRVHGYLTDHTARRFDPDDLARYDLLLAMDLDNLDDLRRMADRYGAGHGFDPARLRLFRSFAPGVGPNPEVPDPYYGGDDGFTAVLNMVEAAAKGLTGELAALLKRR</sequence>
<dbReference type="InterPro" id="IPR023485">
    <property type="entry name" value="Ptyr_pPase"/>
</dbReference>
<dbReference type="PANTHER" id="PTHR11717:SF7">
    <property type="entry name" value="LOW MOLECULAR WEIGHT PHOSPHOTYROSINE PROTEIN PHOSPHATASE"/>
    <property type="match status" value="1"/>
</dbReference>
<dbReference type="PRINTS" id="PR00719">
    <property type="entry name" value="LMWPTPASE"/>
</dbReference>
<keyword evidence="8" id="KW-1185">Reference proteome</keyword>
<gene>
    <name evidence="7" type="ORF">SAMN05421803_1022</name>
</gene>
<feature type="active site" description="Proton donor" evidence="5">
    <location>
        <position position="142"/>
    </location>
</feature>
<protein>
    <recommendedName>
        <fullName evidence="2">protein-tyrosine-phosphatase</fullName>
        <ecNumber evidence="2">3.1.3.48</ecNumber>
    </recommendedName>
</protein>
<evidence type="ECO:0000256" key="1">
    <source>
        <dbReference type="ARBA" id="ARBA00011063"/>
    </source>
</evidence>
<proteinExistence type="inferred from homology"/>
<dbReference type="InterPro" id="IPR050438">
    <property type="entry name" value="LMW_PTPase"/>
</dbReference>
<dbReference type="PANTHER" id="PTHR11717">
    <property type="entry name" value="LOW MOLECULAR WEIGHT PROTEIN TYROSINE PHOSPHATASE"/>
    <property type="match status" value="1"/>
</dbReference>
<dbReference type="Proteomes" id="UP000184452">
    <property type="component" value="Unassembled WGS sequence"/>
</dbReference>
<keyword evidence="4" id="KW-0904">Protein phosphatase</keyword>
<evidence type="ECO:0000313" key="7">
    <source>
        <dbReference type="EMBL" id="SHI76191.1"/>
    </source>
</evidence>
<dbReference type="GO" id="GO:0004725">
    <property type="term" value="F:protein tyrosine phosphatase activity"/>
    <property type="evidence" value="ECO:0007669"/>
    <property type="project" value="UniProtKB-EC"/>
</dbReference>
<dbReference type="OrthoDB" id="9784339at2"/>
<dbReference type="SMART" id="SM00226">
    <property type="entry name" value="LMWPc"/>
    <property type="match status" value="1"/>
</dbReference>